<sequence>MHKKTRVLFPHLEENICAYRWLSLLLLNLGEHSIKTRIDRPNLKWKTHISRKQKKRKEREREIHVSGNKLSIH</sequence>
<name>A0A2P2JRR7_RHIMU</name>
<dbReference type="EMBL" id="GGEC01015669">
    <property type="protein sequence ID" value="MBW96152.1"/>
    <property type="molecule type" value="Transcribed_RNA"/>
</dbReference>
<dbReference type="AlphaFoldDB" id="A0A2P2JRR7"/>
<proteinExistence type="predicted"/>
<protein>
    <submittedName>
        <fullName evidence="2">Uncharacterized protein</fullName>
    </submittedName>
</protein>
<feature type="compositionally biased region" description="Basic residues" evidence="1">
    <location>
        <begin position="48"/>
        <end position="58"/>
    </location>
</feature>
<feature type="region of interest" description="Disordered" evidence="1">
    <location>
        <begin position="48"/>
        <end position="73"/>
    </location>
</feature>
<evidence type="ECO:0000313" key="2">
    <source>
        <dbReference type="EMBL" id="MBW96152.1"/>
    </source>
</evidence>
<organism evidence="2">
    <name type="scientific">Rhizophora mucronata</name>
    <name type="common">Asiatic mangrove</name>
    <dbReference type="NCBI Taxonomy" id="61149"/>
    <lineage>
        <taxon>Eukaryota</taxon>
        <taxon>Viridiplantae</taxon>
        <taxon>Streptophyta</taxon>
        <taxon>Embryophyta</taxon>
        <taxon>Tracheophyta</taxon>
        <taxon>Spermatophyta</taxon>
        <taxon>Magnoliopsida</taxon>
        <taxon>eudicotyledons</taxon>
        <taxon>Gunneridae</taxon>
        <taxon>Pentapetalae</taxon>
        <taxon>rosids</taxon>
        <taxon>fabids</taxon>
        <taxon>Malpighiales</taxon>
        <taxon>Rhizophoraceae</taxon>
        <taxon>Rhizophora</taxon>
    </lineage>
</organism>
<reference evidence="2" key="1">
    <citation type="submission" date="2018-02" db="EMBL/GenBank/DDBJ databases">
        <title>Rhizophora mucronata_Transcriptome.</title>
        <authorList>
            <person name="Meera S.P."/>
            <person name="Sreeshan A."/>
            <person name="Augustine A."/>
        </authorList>
    </citation>
    <scope>NUCLEOTIDE SEQUENCE</scope>
    <source>
        <tissue evidence="2">Leaf</tissue>
    </source>
</reference>
<accession>A0A2P2JRR7</accession>
<evidence type="ECO:0000256" key="1">
    <source>
        <dbReference type="SAM" id="MobiDB-lite"/>
    </source>
</evidence>